<dbReference type="InterPro" id="IPR050256">
    <property type="entry name" value="Glycosyltransferase_2"/>
</dbReference>
<dbReference type="CDD" id="cd04179">
    <property type="entry name" value="DPM_DPG-synthase_like"/>
    <property type="match status" value="1"/>
</dbReference>
<dbReference type="PANTHER" id="PTHR48090">
    <property type="entry name" value="UNDECAPRENYL-PHOSPHATE 4-DEOXY-4-FORMAMIDO-L-ARABINOSE TRANSFERASE-RELATED"/>
    <property type="match status" value="1"/>
</dbReference>
<gene>
    <name evidence="7" type="ORF">SDC9_107681</name>
</gene>
<dbReference type="Gene3D" id="3.90.550.10">
    <property type="entry name" value="Spore Coat Polysaccharide Biosynthesis Protein SpsA, Chain A"/>
    <property type="match status" value="1"/>
</dbReference>
<dbReference type="EMBL" id="VSSQ01018010">
    <property type="protein sequence ID" value="MPM60827.1"/>
    <property type="molecule type" value="Genomic_DNA"/>
</dbReference>
<evidence type="ECO:0000256" key="1">
    <source>
        <dbReference type="ARBA" id="ARBA00001946"/>
    </source>
</evidence>
<sequence length="212" mass="23428">MSVAAIIPAYNEEKTIGDVLNIVCEVSIIDEVIVISDGSSDGTVNLAKSYGVKVIELKDNIGKGGAIKAGLKECNSENVLLLDADLIGLRKKHLHDLIYPVILDKADMTVGIFKHGRAVTDIAQKIAPNLSGQRVIKKYIIDEIEDLDFVRYGIEVALTIHTSKNSYRVKEVDLEDITHLTKEEKLGFIPGFTSRLKMYKDILKVLGRSVKH</sequence>
<comment type="caution">
    <text evidence="7">The sequence shown here is derived from an EMBL/GenBank/DDBJ whole genome shotgun (WGS) entry which is preliminary data.</text>
</comment>
<name>A0A645B5Z3_9ZZZZ</name>
<keyword evidence="5" id="KW-0460">Magnesium</keyword>
<evidence type="ECO:0000256" key="4">
    <source>
        <dbReference type="ARBA" id="ARBA00022679"/>
    </source>
</evidence>
<evidence type="ECO:0000256" key="3">
    <source>
        <dbReference type="ARBA" id="ARBA00022676"/>
    </source>
</evidence>
<accession>A0A645B5Z3</accession>
<organism evidence="7">
    <name type="scientific">bioreactor metagenome</name>
    <dbReference type="NCBI Taxonomy" id="1076179"/>
    <lineage>
        <taxon>unclassified sequences</taxon>
        <taxon>metagenomes</taxon>
        <taxon>ecological metagenomes</taxon>
    </lineage>
</organism>
<evidence type="ECO:0000256" key="5">
    <source>
        <dbReference type="ARBA" id="ARBA00022842"/>
    </source>
</evidence>
<reference evidence="7" key="1">
    <citation type="submission" date="2019-08" db="EMBL/GenBank/DDBJ databases">
        <authorList>
            <person name="Kucharzyk K."/>
            <person name="Murdoch R.W."/>
            <person name="Higgins S."/>
            <person name="Loffler F."/>
        </authorList>
    </citation>
    <scope>NUCLEOTIDE SEQUENCE</scope>
</reference>
<comment type="cofactor">
    <cofactor evidence="1">
        <name>Mg(2+)</name>
        <dbReference type="ChEBI" id="CHEBI:18420"/>
    </cofactor>
</comment>
<dbReference type="AlphaFoldDB" id="A0A645B5Z3"/>
<dbReference type="InterPro" id="IPR001173">
    <property type="entry name" value="Glyco_trans_2-like"/>
</dbReference>
<dbReference type="GO" id="GO:0016757">
    <property type="term" value="F:glycosyltransferase activity"/>
    <property type="evidence" value="ECO:0007669"/>
    <property type="project" value="UniProtKB-KW"/>
</dbReference>
<feature type="domain" description="Glycosyltransferase 2-like" evidence="6">
    <location>
        <begin position="5"/>
        <end position="121"/>
    </location>
</feature>
<protein>
    <recommendedName>
        <fullName evidence="6">Glycosyltransferase 2-like domain-containing protein</fullName>
    </recommendedName>
</protein>
<comment type="similarity">
    <text evidence="2">Belongs to the glycosyltransferase 2 family.</text>
</comment>
<dbReference type="PANTHER" id="PTHR48090:SF10">
    <property type="entry name" value="GLUCOSYL-3-PHOSPHOGLYCERATE SYNTHASE"/>
    <property type="match status" value="1"/>
</dbReference>
<evidence type="ECO:0000256" key="2">
    <source>
        <dbReference type="ARBA" id="ARBA00006739"/>
    </source>
</evidence>
<dbReference type="SUPFAM" id="SSF53448">
    <property type="entry name" value="Nucleotide-diphospho-sugar transferases"/>
    <property type="match status" value="1"/>
</dbReference>
<evidence type="ECO:0000259" key="6">
    <source>
        <dbReference type="Pfam" id="PF00535"/>
    </source>
</evidence>
<dbReference type="Pfam" id="PF00535">
    <property type="entry name" value="Glycos_transf_2"/>
    <property type="match status" value="1"/>
</dbReference>
<proteinExistence type="inferred from homology"/>
<dbReference type="InterPro" id="IPR029044">
    <property type="entry name" value="Nucleotide-diphossugar_trans"/>
</dbReference>
<keyword evidence="3" id="KW-0328">Glycosyltransferase</keyword>
<evidence type="ECO:0000313" key="7">
    <source>
        <dbReference type="EMBL" id="MPM60827.1"/>
    </source>
</evidence>
<keyword evidence="4" id="KW-0808">Transferase</keyword>